<dbReference type="EMBL" id="BMGP01000001">
    <property type="protein sequence ID" value="GGF14895.1"/>
    <property type="molecule type" value="Genomic_DNA"/>
</dbReference>
<comment type="caution">
    <text evidence="2">The sequence shown here is derived from an EMBL/GenBank/DDBJ whole genome shotgun (WGS) entry which is preliminary data.</text>
</comment>
<organism evidence="2 3">
    <name type="scientific">Subtercola lobariae</name>
    <dbReference type="NCBI Taxonomy" id="1588641"/>
    <lineage>
        <taxon>Bacteria</taxon>
        <taxon>Bacillati</taxon>
        <taxon>Actinomycetota</taxon>
        <taxon>Actinomycetes</taxon>
        <taxon>Micrococcales</taxon>
        <taxon>Microbacteriaceae</taxon>
        <taxon>Subtercola</taxon>
    </lineage>
</organism>
<evidence type="ECO:0000313" key="2">
    <source>
        <dbReference type="EMBL" id="GGF14895.1"/>
    </source>
</evidence>
<dbReference type="Proteomes" id="UP000598775">
    <property type="component" value="Unassembled WGS sequence"/>
</dbReference>
<name>A0A917EUS3_9MICO</name>
<proteinExistence type="predicted"/>
<protein>
    <submittedName>
        <fullName evidence="2">Uncharacterized protein</fullName>
    </submittedName>
</protein>
<dbReference type="AlphaFoldDB" id="A0A917EUS3"/>
<accession>A0A917EUS3</accession>
<feature type="region of interest" description="Disordered" evidence="1">
    <location>
        <begin position="1"/>
        <end position="20"/>
    </location>
</feature>
<gene>
    <name evidence="2" type="ORF">GCM10011399_05980</name>
</gene>
<sequence length="56" mass="6162">MLNQPRLAEHPQLSTHRRSANGYVLGYRPDGLWPASENLEDAPARGFAEGVEDTGL</sequence>
<reference evidence="2 3" key="1">
    <citation type="journal article" date="2014" name="Int. J. Syst. Evol. Microbiol.">
        <title>Complete genome sequence of Corynebacterium casei LMG S-19264T (=DSM 44701T), isolated from a smear-ripened cheese.</title>
        <authorList>
            <consortium name="US DOE Joint Genome Institute (JGI-PGF)"/>
            <person name="Walter F."/>
            <person name="Albersmeier A."/>
            <person name="Kalinowski J."/>
            <person name="Ruckert C."/>
        </authorList>
    </citation>
    <scope>NUCLEOTIDE SEQUENCE [LARGE SCALE GENOMIC DNA]</scope>
    <source>
        <strain evidence="2 3">CGMCC 1.12976</strain>
    </source>
</reference>
<keyword evidence="3" id="KW-1185">Reference proteome</keyword>
<evidence type="ECO:0000256" key="1">
    <source>
        <dbReference type="SAM" id="MobiDB-lite"/>
    </source>
</evidence>
<evidence type="ECO:0000313" key="3">
    <source>
        <dbReference type="Proteomes" id="UP000598775"/>
    </source>
</evidence>